<dbReference type="PROSITE" id="PS50850">
    <property type="entry name" value="MFS"/>
    <property type="match status" value="1"/>
</dbReference>
<feature type="transmembrane region" description="Helical" evidence="6">
    <location>
        <begin position="148"/>
        <end position="168"/>
    </location>
</feature>
<name>A0A0M2NSV4_STACC</name>
<dbReference type="PANTHER" id="PTHR23504:SF115">
    <property type="entry name" value="MULTIDRUG RESISTANCE PROTEIN 2"/>
    <property type="match status" value="1"/>
</dbReference>
<comment type="caution">
    <text evidence="8">The sequence shown here is derived from an EMBL/GenBank/DDBJ whole genome shotgun (WGS) entry which is preliminary data.</text>
</comment>
<keyword evidence="5 6" id="KW-0472">Membrane</keyword>
<keyword evidence="3 6" id="KW-0812">Transmembrane</keyword>
<feature type="transmembrane region" description="Helical" evidence="6">
    <location>
        <begin position="276"/>
        <end position="298"/>
    </location>
</feature>
<evidence type="ECO:0000256" key="2">
    <source>
        <dbReference type="ARBA" id="ARBA00022448"/>
    </source>
</evidence>
<organism evidence="8 9">
    <name type="scientific">Staphylococcus cohnii subsp. cohnii</name>
    <dbReference type="NCBI Taxonomy" id="74704"/>
    <lineage>
        <taxon>Bacteria</taxon>
        <taxon>Bacillati</taxon>
        <taxon>Bacillota</taxon>
        <taxon>Bacilli</taxon>
        <taxon>Bacillales</taxon>
        <taxon>Staphylococcaceae</taxon>
        <taxon>Staphylococcus</taxon>
        <taxon>Staphylococcus cohnii species complex</taxon>
    </lineage>
</organism>
<feature type="transmembrane region" description="Helical" evidence="6">
    <location>
        <begin position="19"/>
        <end position="38"/>
    </location>
</feature>
<dbReference type="SUPFAM" id="SSF103473">
    <property type="entry name" value="MFS general substrate transporter"/>
    <property type="match status" value="1"/>
</dbReference>
<dbReference type="GO" id="GO:0022857">
    <property type="term" value="F:transmembrane transporter activity"/>
    <property type="evidence" value="ECO:0007669"/>
    <property type="project" value="InterPro"/>
</dbReference>
<evidence type="ECO:0000256" key="1">
    <source>
        <dbReference type="ARBA" id="ARBA00004651"/>
    </source>
</evidence>
<dbReference type="Pfam" id="PF07690">
    <property type="entry name" value="MFS_1"/>
    <property type="match status" value="1"/>
</dbReference>
<feature type="transmembrane region" description="Helical" evidence="6">
    <location>
        <begin position="180"/>
        <end position="206"/>
    </location>
</feature>
<sequence>MICSLIIGYFSDKYPKKHFLSFGLLFYIISECLFGIGMDFYTLFFSRVLGGISAALITTSIIGIIGDISDEKNRDKNFGTFSAITSLGFIIGPGIGALFSSIHIRLPYFIAMIIGMIMLVINLKLSIPHIKNEHVPKNKNFKIKFKDLKLYLLPSIIIFLLAFGLSAIEELYPLYLVDKAAFTSINIAAAIIGGSLLGAFTQYFLYPKISKYLSELSIITISSMYSIVILFSLLFLNSVISLILISWIIFIGFDIIRPTITVYLSKLVQNKQGLAGSINSAFTSLGTLIAPIIAGYFYTQNINAPVYLAIISIVLSIFTLFIFPKK</sequence>
<dbReference type="PANTHER" id="PTHR23504">
    <property type="entry name" value="MAJOR FACILITATOR SUPERFAMILY DOMAIN-CONTAINING PROTEIN 10"/>
    <property type="match status" value="1"/>
</dbReference>
<feature type="transmembrane region" description="Helical" evidence="6">
    <location>
        <begin position="304"/>
        <end position="323"/>
    </location>
</feature>
<gene>
    <name evidence="8" type="ORF">UF66_0948</name>
</gene>
<accession>A0A0M2NSV4</accession>
<dbReference type="Proteomes" id="UP000034455">
    <property type="component" value="Unassembled WGS sequence"/>
</dbReference>
<dbReference type="GO" id="GO:0005886">
    <property type="term" value="C:plasma membrane"/>
    <property type="evidence" value="ECO:0007669"/>
    <property type="project" value="UniProtKB-SubCell"/>
</dbReference>
<proteinExistence type="predicted"/>
<dbReference type="AlphaFoldDB" id="A0A0M2NSV4"/>
<feature type="transmembrane region" description="Helical" evidence="6">
    <location>
        <begin position="218"/>
        <end position="236"/>
    </location>
</feature>
<dbReference type="GeneID" id="58098152"/>
<dbReference type="Gene3D" id="1.20.1250.20">
    <property type="entry name" value="MFS general substrate transporter like domains"/>
    <property type="match status" value="1"/>
</dbReference>
<dbReference type="RefSeq" id="WP_230621683.1">
    <property type="nucleotide sequence ID" value="NZ_BKAS01000031.1"/>
</dbReference>
<evidence type="ECO:0000256" key="6">
    <source>
        <dbReference type="SAM" id="Phobius"/>
    </source>
</evidence>
<reference evidence="8 9" key="1">
    <citation type="submission" date="2015-03" db="EMBL/GenBank/DDBJ databases">
        <title>Genome Assembly of Staphylococcus cohnii subsp. cohnii strain G22B2.</title>
        <authorList>
            <person name="Nair G."/>
            <person name="Kaur G."/>
            <person name="Khatri I."/>
            <person name="Singh N.K."/>
            <person name="Sathyabama S."/>
            <person name="Maurya S.K."/>
            <person name="Subramanian S."/>
            <person name="Agrewala J.N."/>
            <person name="Mayilraj S."/>
        </authorList>
    </citation>
    <scope>NUCLEOTIDE SEQUENCE [LARGE SCALE GENOMIC DNA]</scope>
    <source>
        <strain evidence="8 9">G22B2</strain>
    </source>
</reference>
<dbReference type="InterPro" id="IPR036259">
    <property type="entry name" value="MFS_trans_sf"/>
</dbReference>
<keyword evidence="4 6" id="KW-1133">Transmembrane helix</keyword>
<comment type="subcellular location">
    <subcellularLocation>
        <location evidence="1">Cell membrane</location>
        <topology evidence="1">Multi-pass membrane protein</topology>
    </subcellularLocation>
</comment>
<dbReference type="EMBL" id="LAKJ01000018">
    <property type="protein sequence ID" value="KKI63092.1"/>
    <property type="molecule type" value="Genomic_DNA"/>
</dbReference>
<evidence type="ECO:0000313" key="8">
    <source>
        <dbReference type="EMBL" id="KKI63092.1"/>
    </source>
</evidence>
<evidence type="ECO:0000256" key="5">
    <source>
        <dbReference type="ARBA" id="ARBA00023136"/>
    </source>
</evidence>
<dbReference type="PRINTS" id="PR01035">
    <property type="entry name" value="TCRTETA"/>
</dbReference>
<keyword evidence="2" id="KW-0813">Transport</keyword>
<protein>
    <submittedName>
        <fullName evidence="8">Multidrug-efflux transporter</fullName>
    </submittedName>
</protein>
<dbReference type="InterPro" id="IPR001958">
    <property type="entry name" value="Tet-R_TetA/multi-R_MdtG-like"/>
</dbReference>
<feature type="transmembrane region" description="Helical" evidence="6">
    <location>
        <begin position="44"/>
        <end position="66"/>
    </location>
</feature>
<feature type="transmembrane region" description="Helical" evidence="6">
    <location>
        <begin position="242"/>
        <end position="264"/>
    </location>
</feature>
<feature type="transmembrane region" description="Helical" evidence="6">
    <location>
        <begin position="108"/>
        <end position="127"/>
    </location>
</feature>
<dbReference type="InterPro" id="IPR020846">
    <property type="entry name" value="MFS_dom"/>
</dbReference>
<evidence type="ECO:0000313" key="9">
    <source>
        <dbReference type="Proteomes" id="UP000034455"/>
    </source>
</evidence>
<evidence type="ECO:0000259" key="7">
    <source>
        <dbReference type="PROSITE" id="PS50850"/>
    </source>
</evidence>
<dbReference type="PATRIC" id="fig|74704.6.peg.970"/>
<evidence type="ECO:0000256" key="4">
    <source>
        <dbReference type="ARBA" id="ARBA00022989"/>
    </source>
</evidence>
<feature type="transmembrane region" description="Helical" evidence="6">
    <location>
        <begin position="78"/>
        <end position="102"/>
    </location>
</feature>
<dbReference type="InterPro" id="IPR011701">
    <property type="entry name" value="MFS"/>
</dbReference>
<evidence type="ECO:0000256" key="3">
    <source>
        <dbReference type="ARBA" id="ARBA00022692"/>
    </source>
</evidence>
<feature type="domain" description="Major facilitator superfamily (MFS) profile" evidence="7">
    <location>
        <begin position="1"/>
        <end position="326"/>
    </location>
</feature>